<dbReference type="EMBL" id="AP005257">
    <property type="protein sequence ID" value="BAD31240.1"/>
    <property type="molecule type" value="Genomic_DNA"/>
</dbReference>
<feature type="compositionally biased region" description="Basic and acidic residues" evidence="1">
    <location>
        <begin position="117"/>
        <end position="129"/>
    </location>
</feature>
<reference evidence="4" key="3">
    <citation type="journal article" date="2005" name="Nature">
        <title>The map-based sequence of the rice genome.</title>
        <authorList>
            <consortium name="International rice genome sequencing project (IRGSP)"/>
            <person name="Matsumoto T."/>
            <person name="Wu J."/>
            <person name="Kanamori H."/>
            <person name="Katayose Y."/>
            <person name="Fujisawa M."/>
            <person name="Namiki N."/>
            <person name="Mizuno H."/>
            <person name="Yamamoto K."/>
            <person name="Antonio B.A."/>
            <person name="Baba T."/>
            <person name="Sakata K."/>
            <person name="Nagamura Y."/>
            <person name="Aoki H."/>
            <person name="Arikawa K."/>
            <person name="Arita K."/>
            <person name="Bito T."/>
            <person name="Chiden Y."/>
            <person name="Fujitsuka N."/>
            <person name="Fukunaka R."/>
            <person name="Hamada M."/>
            <person name="Harada C."/>
            <person name="Hayashi A."/>
            <person name="Hijishita S."/>
            <person name="Honda M."/>
            <person name="Hosokawa S."/>
            <person name="Ichikawa Y."/>
            <person name="Idonuma A."/>
            <person name="Iijima M."/>
            <person name="Ikeda M."/>
            <person name="Ikeno M."/>
            <person name="Ito K."/>
            <person name="Ito S."/>
            <person name="Ito T."/>
            <person name="Ito Y."/>
            <person name="Ito Y."/>
            <person name="Iwabuchi A."/>
            <person name="Kamiya K."/>
            <person name="Karasawa W."/>
            <person name="Kurita K."/>
            <person name="Katagiri S."/>
            <person name="Kikuta A."/>
            <person name="Kobayashi H."/>
            <person name="Kobayashi N."/>
            <person name="Machita K."/>
            <person name="Maehara T."/>
            <person name="Masukawa M."/>
            <person name="Mizubayashi T."/>
            <person name="Mukai Y."/>
            <person name="Nagasaki H."/>
            <person name="Nagata Y."/>
            <person name="Naito S."/>
            <person name="Nakashima M."/>
            <person name="Nakama Y."/>
            <person name="Nakamichi Y."/>
            <person name="Nakamura M."/>
            <person name="Meguro A."/>
            <person name="Negishi M."/>
            <person name="Ohta I."/>
            <person name="Ohta T."/>
            <person name="Okamoto M."/>
            <person name="Ono N."/>
            <person name="Saji S."/>
            <person name="Sakaguchi M."/>
            <person name="Sakai K."/>
            <person name="Shibata M."/>
            <person name="Shimokawa T."/>
            <person name="Song J."/>
            <person name="Takazaki Y."/>
            <person name="Terasawa K."/>
            <person name="Tsugane M."/>
            <person name="Tsuji K."/>
            <person name="Ueda S."/>
            <person name="Waki K."/>
            <person name="Yamagata H."/>
            <person name="Yamamoto M."/>
            <person name="Yamamoto S."/>
            <person name="Yamane H."/>
            <person name="Yoshiki S."/>
            <person name="Yoshihara R."/>
            <person name="Yukawa K."/>
            <person name="Zhong H."/>
            <person name="Yano M."/>
            <person name="Yuan Q."/>
            <person name="Ouyang S."/>
            <person name="Liu J."/>
            <person name="Jones K.M."/>
            <person name="Gansberger K."/>
            <person name="Moffat K."/>
            <person name="Hill J."/>
            <person name="Bera J."/>
            <person name="Fadrosh D."/>
            <person name="Jin S."/>
            <person name="Johri S."/>
            <person name="Kim M."/>
            <person name="Overton L."/>
            <person name="Reardon M."/>
            <person name="Tsitrin T."/>
            <person name="Vuong H."/>
            <person name="Weaver B."/>
            <person name="Ciecko A."/>
            <person name="Tallon L."/>
            <person name="Jackson J."/>
            <person name="Pai G."/>
            <person name="Aken S.V."/>
            <person name="Utterback T."/>
            <person name="Reidmuller S."/>
            <person name="Feldblyum T."/>
            <person name="Hsiao J."/>
            <person name="Zismann V."/>
            <person name="Iobst S."/>
            <person name="de Vazeille A.R."/>
            <person name="Buell C.R."/>
            <person name="Ying K."/>
            <person name="Li Y."/>
            <person name="Lu T."/>
            <person name="Huang Y."/>
            <person name="Zhao Q."/>
            <person name="Feng Q."/>
            <person name="Zhang L."/>
            <person name="Zhu J."/>
            <person name="Weng Q."/>
            <person name="Mu J."/>
            <person name="Lu Y."/>
            <person name="Fan D."/>
            <person name="Liu Y."/>
            <person name="Guan J."/>
            <person name="Zhang Y."/>
            <person name="Yu S."/>
            <person name="Liu X."/>
            <person name="Zhang Y."/>
            <person name="Hong G."/>
            <person name="Han B."/>
            <person name="Choisne N."/>
            <person name="Demange N."/>
            <person name="Orjeda G."/>
            <person name="Samain S."/>
            <person name="Cattolico L."/>
            <person name="Pelletier E."/>
            <person name="Couloux A."/>
            <person name="Segurens B."/>
            <person name="Wincker P."/>
            <person name="D'Hont A."/>
            <person name="Scarpelli C."/>
            <person name="Weissenbach J."/>
            <person name="Salanoubat M."/>
            <person name="Quetier F."/>
            <person name="Yu Y."/>
            <person name="Kim H.R."/>
            <person name="Rambo T."/>
            <person name="Currie J."/>
            <person name="Collura K."/>
            <person name="Luo M."/>
            <person name="Yang T."/>
            <person name="Ammiraju J.S.S."/>
            <person name="Engler F."/>
            <person name="Soderlund C."/>
            <person name="Wing R.A."/>
            <person name="Palmer L.E."/>
            <person name="de la Bastide M."/>
            <person name="Spiegel L."/>
            <person name="Nascimento L."/>
            <person name="Zutavern T."/>
            <person name="O'Shaughnessy A."/>
            <person name="Dike S."/>
            <person name="Dedhia N."/>
            <person name="Preston R."/>
            <person name="Balija V."/>
            <person name="McCombie W.R."/>
            <person name="Chow T."/>
            <person name="Chen H."/>
            <person name="Chung M."/>
            <person name="Chen C."/>
            <person name="Shaw J."/>
            <person name="Wu H."/>
            <person name="Hsiao K."/>
            <person name="Chao Y."/>
            <person name="Chu M."/>
            <person name="Cheng C."/>
            <person name="Hour A."/>
            <person name="Lee P."/>
            <person name="Lin S."/>
            <person name="Lin Y."/>
            <person name="Liou J."/>
            <person name="Liu S."/>
            <person name="Hsing Y."/>
            <person name="Raghuvanshi S."/>
            <person name="Mohanty A."/>
            <person name="Bharti A.K."/>
            <person name="Gaur A."/>
            <person name="Gupta V."/>
            <person name="Kumar D."/>
            <person name="Ravi V."/>
            <person name="Vij S."/>
            <person name="Kapur A."/>
            <person name="Khurana P."/>
            <person name="Khurana P."/>
            <person name="Khurana J.P."/>
            <person name="Tyagi A.K."/>
            <person name="Gaikwad K."/>
            <person name="Singh A."/>
            <person name="Dalal V."/>
            <person name="Srivastava S."/>
            <person name="Dixit A."/>
            <person name="Pal A.K."/>
            <person name="Ghazi I.A."/>
            <person name="Yadav M."/>
            <person name="Pandit A."/>
            <person name="Bhargava A."/>
            <person name="Sureshbabu K."/>
            <person name="Batra K."/>
            <person name="Sharma T.R."/>
            <person name="Mohapatra T."/>
            <person name="Singh N.K."/>
            <person name="Messing J."/>
            <person name="Nelson A.B."/>
            <person name="Fuks G."/>
            <person name="Kavchok S."/>
            <person name="Keizer G."/>
            <person name="Linton E."/>
            <person name="Llaca V."/>
            <person name="Song R."/>
            <person name="Tanyolac B."/>
            <person name="Young S."/>
            <person name="Ho-Il K."/>
            <person name="Hahn J.H."/>
            <person name="Sangsakoo G."/>
            <person name="Vanavichit A."/>
            <person name="de Mattos Luiz.A.T."/>
            <person name="Zimmer P.D."/>
            <person name="Malone G."/>
            <person name="Dellagostin O."/>
            <person name="de Oliveira A.C."/>
            <person name="Bevan M."/>
            <person name="Bancroft I."/>
            <person name="Minx P."/>
            <person name="Cordum H."/>
            <person name="Wilson R."/>
            <person name="Cheng Z."/>
            <person name="Jin W."/>
            <person name="Jiang J."/>
            <person name="Leong S.A."/>
            <person name="Iwama H."/>
            <person name="Gojobori T."/>
            <person name="Itoh T."/>
            <person name="Niimura Y."/>
            <person name="Fujii Y."/>
            <person name="Habara T."/>
            <person name="Sakai H."/>
            <person name="Sato Y."/>
            <person name="Wilson G."/>
            <person name="Kumar K."/>
            <person name="McCouch S."/>
            <person name="Juretic N."/>
            <person name="Hoen D."/>
            <person name="Wright S."/>
            <person name="Bruskiewich R."/>
            <person name="Bureau T."/>
            <person name="Miyao A."/>
            <person name="Hirochika H."/>
            <person name="Nishikawa T."/>
            <person name="Kadowaki K."/>
            <person name="Sugiura M."/>
            <person name="Burr B."/>
            <person name="Sasaki T."/>
        </authorList>
    </citation>
    <scope>NUCLEOTIDE SEQUENCE [LARGE SCALE GENOMIC DNA]</scope>
    <source>
        <strain evidence="4">cv. Nipponbare</strain>
    </source>
</reference>
<reference evidence="4" key="4">
    <citation type="journal article" date="2008" name="Nucleic Acids Res.">
        <title>The rice annotation project database (RAP-DB): 2008 update.</title>
        <authorList>
            <consortium name="The rice annotation project (RAP)"/>
        </authorList>
    </citation>
    <scope>GENOME REANNOTATION</scope>
    <source>
        <strain evidence="4">cv. Nipponbare</strain>
    </source>
</reference>
<feature type="region of interest" description="Disordered" evidence="1">
    <location>
        <begin position="108"/>
        <end position="186"/>
    </location>
</feature>
<dbReference type="EMBL" id="AP005259">
    <property type="protein sequence ID" value="BAC84203.1"/>
    <property type="molecule type" value="Genomic_DNA"/>
</dbReference>
<protein>
    <submittedName>
        <fullName evidence="2">Uncharacterized protein</fullName>
    </submittedName>
</protein>
<evidence type="ECO:0000313" key="2">
    <source>
        <dbReference type="EMBL" id="BAC84203.1"/>
    </source>
</evidence>
<name>Q6Z377_ORYSJ</name>
<reference evidence="2" key="2">
    <citation type="submission" date="2002-05" db="EMBL/GenBank/DDBJ databases">
        <title>Oryza sativa nipponbare(GA3) genomic DNA, chromosome 7, PAC clone:P0519E02.</title>
        <authorList>
            <person name="Sasaki T."/>
            <person name="Matsumoto T."/>
            <person name="Katayose Y."/>
        </authorList>
    </citation>
    <scope>NUCLEOTIDE SEQUENCE</scope>
</reference>
<evidence type="ECO:0000313" key="3">
    <source>
        <dbReference type="EMBL" id="BAD31240.1"/>
    </source>
</evidence>
<feature type="compositionally biased region" description="Polar residues" evidence="1">
    <location>
        <begin position="23"/>
        <end position="32"/>
    </location>
</feature>
<organism evidence="2 4">
    <name type="scientific">Oryza sativa subsp. japonica</name>
    <name type="common">Rice</name>
    <dbReference type="NCBI Taxonomy" id="39947"/>
    <lineage>
        <taxon>Eukaryota</taxon>
        <taxon>Viridiplantae</taxon>
        <taxon>Streptophyta</taxon>
        <taxon>Embryophyta</taxon>
        <taxon>Tracheophyta</taxon>
        <taxon>Spermatophyta</taxon>
        <taxon>Magnoliopsida</taxon>
        <taxon>Liliopsida</taxon>
        <taxon>Poales</taxon>
        <taxon>Poaceae</taxon>
        <taxon>BOP clade</taxon>
        <taxon>Oryzoideae</taxon>
        <taxon>Oryzeae</taxon>
        <taxon>Oryzinae</taxon>
        <taxon>Oryza</taxon>
        <taxon>Oryza sativa</taxon>
    </lineage>
</organism>
<proteinExistence type="predicted"/>
<feature type="region of interest" description="Disordered" evidence="1">
    <location>
        <begin position="1"/>
        <end position="32"/>
    </location>
</feature>
<sequence>MVGMERARRRAGSTRLSVGAEQRQLSATTGVESTGVEQWAAGGATVGERGSGAAAVERGDGRWERRSKAAAACESGSGRLVCWWRSAAPLSCPRTAVVVAGGGCEEVGTGGEEGDWDAGKRSEREETGHHAARSPLVELAVVPTTSSPRLPPPAVALARRRPASEVEAAAARGAADEGRGDQLRRC</sequence>
<evidence type="ECO:0000256" key="1">
    <source>
        <dbReference type="SAM" id="MobiDB-lite"/>
    </source>
</evidence>
<feature type="compositionally biased region" description="Basic and acidic residues" evidence="1">
    <location>
        <begin position="174"/>
        <end position="186"/>
    </location>
</feature>
<accession>Q6Z377</accession>
<reference evidence="3" key="1">
    <citation type="submission" date="2002-05" db="EMBL/GenBank/DDBJ databases">
        <title>Oryza sativa nipponbare(GA3) genomic DNA, chromosome 7, PAC clone:P0417F02.</title>
        <authorList>
            <person name="Sasaki T."/>
            <person name="Matsumoto T."/>
            <person name="Katayose Y."/>
        </authorList>
    </citation>
    <scope>NUCLEOTIDE SEQUENCE</scope>
</reference>
<dbReference type="AlphaFoldDB" id="Q6Z377"/>
<dbReference type="Proteomes" id="UP000000763">
    <property type="component" value="Chromosome 7"/>
</dbReference>
<gene>
    <name evidence="3" type="ORF">P0417F02.32</name>
    <name evidence="2" type="ORF">P0519E02.6</name>
</gene>
<evidence type="ECO:0000313" key="4">
    <source>
        <dbReference type="Proteomes" id="UP000000763"/>
    </source>
</evidence>